<evidence type="ECO:0000313" key="2">
    <source>
        <dbReference type="Proteomes" id="UP000002236"/>
    </source>
</evidence>
<dbReference type="EMBL" id="HM452126">
    <property type="protein sequence ID" value="ADM79933.1"/>
    <property type="molecule type" value="Genomic_DNA"/>
</dbReference>
<organism evidence="1 2">
    <name type="scientific">Aeromonas phage phiAS5</name>
    <dbReference type="NCBI Taxonomy" id="879630"/>
    <lineage>
        <taxon>Viruses</taxon>
        <taxon>Duplodnaviria</taxon>
        <taxon>Heunggongvirae</taxon>
        <taxon>Uroviricota</taxon>
        <taxon>Caudoviricetes</taxon>
        <taxon>Pantevenvirales</taxon>
        <taxon>Straboviridae</taxon>
        <taxon>Chrysonvirus</taxon>
        <taxon>Chrysonvirus as5</taxon>
    </lineage>
</organism>
<accession>E1A2I7</accession>
<evidence type="ECO:0000313" key="1">
    <source>
        <dbReference type="EMBL" id="ADM79933.1"/>
    </source>
</evidence>
<proteinExistence type="predicted"/>
<name>E1A2I7_9CAUD</name>
<dbReference type="KEGG" id="vg:9861497"/>
<gene>
    <name evidence="1" type="ORF">phiAS5_ORF0090</name>
</gene>
<protein>
    <submittedName>
        <fullName evidence="1">Uncharacterized protein</fullName>
    </submittedName>
</protein>
<keyword evidence="2" id="KW-1185">Reference proteome</keyword>
<dbReference type="RefSeq" id="YP_003969379.1">
    <property type="nucleotide sequence ID" value="NC_014636.1"/>
</dbReference>
<dbReference type="GeneID" id="9861497"/>
<sequence>MIRLDYKAAEKMREIIFRMLADPDSVQVLGGLIQFTIERVDNRLKRFCNMVDMLDINYDTASTVEIDDDHASAIMHMLETGRWQ</sequence>
<dbReference type="Proteomes" id="UP000002236">
    <property type="component" value="Segment"/>
</dbReference>
<reference evidence="1 2" key="1">
    <citation type="journal article" date="2012" name="Vet. Microbiol.">
        <title>Complete genome sequence and characterization of a broad-host range T4-like bacteriophage phiAS5 infecting Aeromonas salmonicida subsp. salmonicida.</title>
        <authorList>
            <person name="Kim J.H."/>
            <person name="Son J.S."/>
            <person name="Choi Y.J."/>
            <person name="Choresca C.H.Jr."/>
            <person name="Shin S.P."/>
            <person name="Han J.E."/>
            <person name="Jun J.W."/>
            <person name="Park S.C."/>
        </authorList>
    </citation>
    <scope>NUCLEOTIDE SEQUENCE [LARGE SCALE GENOMIC DNA]</scope>
</reference>